<evidence type="ECO:0000313" key="6">
    <source>
        <dbReference type="EMBL" id="KPV51479.1"/>
    </source>
</evidence>
<dbReference type="InterPro" id="IPR029052">
    <property type="entry name" value="Metallo-depent_PP-like"/>
</dbReference>
<keyword evidence="2" id="KW-0378">Hydrolase</keyword>
<dbReference type="PANTHER" id="PTHR42988">
    <property type="entry name" value="PHOSPHOHYDROLASE"/>
    <property type="match status" value="1"/>
</dbReference>
<reference evidence="6 7" key="1">
    <citation type="submission" date="2015-09" db="EMBL/GenBank/DDBJ databases">
        <title>Draft genome sequence of Kouleothrix aurantiaca JCM 19913.</title>
        <authorList>
            <person name="Hemp J."/>
        </authorList>
    </citation>
    <scope>NUCLEOTIDE SEQUENCE [LARGE SCALE GENOMIC DNA]</scope>
    <source>
        <strain evidence="6 7">COM-B</strain>
    </source>
</reference>
<evidence type="ECO:0000256" key="4">
    <source>
        <dbReference type="ARBA" id="ARBA00025742"/>
    </source>
</evidence>
<dbReference type="Pfam" id="PF00149">
    <property type="entry name" value="Metallophos"/>
    <property type="match status" value="1"/>
</dbReference>
<sequence>MRYVLMHVSDLHAGPPFRAQLAEQVAREAHALKPDLLVASGDFVQRADFASQWKTITAFLKTLPEPRLVVAGNHDVPLFNVFNRLFRSYNAYKKHISPDLNPVFELPGLMVVGGCTAHGRTVDGGYLTPEQLATMEQHFQAAPPGTCKVAVLHHHVVNPPGSEGRNMIKNADEAVAMLDRCGVELMLCGHIHVSYVGTTLDVRPDLRQGTIICQSGTTTSRRGKGREHGKNSYNVIEIEDEVIRIGQHMFMEDAGEFVAIAEHVFPRRSAGVYKLPRAKRVIKADMDTE</sequence>
<accession>A0A0P9F4R1</accession>
<dbReference type="EMBL" id="LJCR01000896">
    <property type="protein sequence ID" value="KPV51479.1"/>
    <property type="molecule type" value="Genomic_DNA"/>
</dbReference>
<protein>
    <submittedName>
        <fullName evidence="6">Metallophosphoesterase</fullName>
    </submittedName>
</protein>
<proteinExistence type="inferred from homology"/>
<dbReference type="AlphaFoldDB" id="A0A0P9F4R1"/>
<dbReference type="CDD" id="cd07400">
    <property type="entry name" value="MPP_1"/>
    <property type="match status" value="1"/>
</dbReference>
<comment type="caution">
    <text evidence="6">The sequence shown here is derived from an EMBL/GenBank/DDBJ whole genome shotgun (WGS) entry which is preliminary data.</text>
</comment>
<evidence type="ECO:0000256" key="3">
    <source>
        <dbReference type="ARBA" id="ARBA00023004"/>
    </source>
</evidence>
<evidence type="ECO:0000256" key="1">
    <source>
        <dbReference type="ARBA" id="ARBA00022723"/>
    </source>
</evidence>
<comment type="similarity">
    <text evidence="4">Belongs to the cyclic nucleotide phosphodiesterase class-III family.</text>
</comment>
<evidence type="ECO:0000313" key="7">
    <source>
        <dbReference type="Proteomes" id="UP000050509"/>
    </source>
</evidence>
<dbReference type="SUPFAM" id="SSF56300">
    <property type="entry name" value="Metallo-dependent phosphatases"/>
    <property type="match status" value="1"/>
</dbReference>
<dbReference type="PANTHER" id="PTHR42988:SF2">
    <property type="entry name" value="CYCLIC NUCLEOTIDE PHOSPHODIESTERASE CBUA0032-RELATED"/>
    <property type="match status" value="1"/>
</dbReference>
<gene>
    <name evidence="6" type="ORF">SE17_20950</name>
</gene>
<dbReference type="Proteomes" id="UP000050509">
    <property type="component" value="Unassembled WGS sequence"/>
</dbReference>
<keyword evidence="3" id="KW-0408">Iron</keyword>
<dbReference type="InterPro" id="IPR004843">
    <property type="entry name" value="Calcineurin-like_PHP"/>
</dbReference>
<dbReference type="InterPro" id="IPR050884">
    <property type="entry name" value="CNP_phosphodiesterase-III"/>
</dbReference>
<dbReference type="GO" id="GO:0046872">
    <property type="term" value="F:metal ion binding"/>
    <property type="evidence" value="ECO:0007669"/>
    <property type="project" value="UniProtKB-KW"/>
</dbReference>
<evidence type="ECO:0000259" key="5">
    <source>
        <dbReference type="Pfam" id="PF00149"/>
    </source>
</evidence>
<feature type="domain" description="Calcineurin-like phosphoesterase" evidence="5">
    <location>
        <begin position="5"/>
        <end position="193"/>
    </location>
</feature>
<name>A0A0P9F4R1_9CHLR</name>
<keyword evidence="1" id="KW-0479">Metal-binding</keyword>
<dbReference type="GO" id="GO:0016787">
    <property type="term" value="F:hydrolase activity"/>
    <property type="evidence" value="ECO:0007669"/>
    <property type="project" value="UniProtKB-KW"/>
</dbReference>
<keyword evidence="7" id="KW-1185">Reference proteome</keyword>
<organism evidence="6 7">
    <name type="scientific">Kouleothrix aurantiaca</name>
    <dbReference type="NCBI Taxonomy" id="186479"/>
    <lineage>
        <taxon>Bacteria</taxon>
        <taxon>Bacillati</taxon>
        <taxon>Chloroflexota</taxon>
        <taxon>Chloroflexia</taxon>
        <taxon>Chloroflexales</taxon>
        <taxon>Roseiflexineae</taxon>
        <taxon>Roseiflexaceae</taxon>
        <taxon>Kouleothrix</taxon>
    </lineage>
</organism>
<dbReference type="Gene3D" id="3.60.21.10">
    <property type="match status" value="1"/>
</dbReference>
<evidence type="ECO:0000256" key="2">
    <source>
        <dbReference type="ARBA" id="ARBA00022801"/>
    </source>
</evidence>